<gene>
    <name evidence="1" type="ORF">G6O67_003565</name>
</gene>
<dbReference type="AlphaFoldDB" id="A0A8H4V654"/>
<dbReference type="InterPro" id="IPR054208">
    <property type="entry name" value="DUF6914"/>
</dbReference>
<accession>A0A8H4V654</accession>
<dbReference type="OrthoDB" id="2679825at2759"/>
<name>A0A8H4V654_9HYPO</name>
<protein>
    <submittedName>
        <fullName evidence="1">Uncharacterized protein</fullName>
    </submittedName>
</protein>
<evidence type="ECO:0000313" key="1">
    <source>
        <dbReference type="EMBL" id="KAF4509389.1"/>
    </source>
</evidence>
<comment type="caution">
    <text evidence="1">The sequence shown here is derived from an EMBL/GenBank/DDBJ whole genome shotgun (WGS) entry which is preliminary data.</text>
</comment>
<evidence type="ECO:0000313" key="2">
    <source>
        <dbReference type="Proteomes" id="UP000557566"/>
    </source>
</evidence>
<keyword evidence="2" id="KW-1185">Reference proteome</keyword>
<dbReference type="EMBL" id="JAAVMX010000004">
    <property type="protein sequence ID" value="KAF4509389.1"/>
    <property type="molecule type" value="Genomic_DNA"/>
</dbReference>
<reference evidence="1 2" key="1">
    <citation type="journal article" date="2020" name="Genome Biol. Evol.">
        <title>A new high-quality draft genome assembly of the Chinese cordyceps Ophiocordyceps sinensis.</title>
        <authorList>
            <person name="Shu R."/>
            <person name="Zhang J."/>
            <person name="Meng Q."/>
            <person name="Zhang H."/>
            <person name="Zhou G."/>
            <person name="Li M."/>
            <person name="Wu P."/>
            <person name="Zhao Y."/>
            <person name="Chen C."/>
            <person name="Qin Q."/>
        </authorList>
    </citation>
    <scope>NUCLEOTIDE SEQUENCE [LARGE SCALE GENOMIC DNA]</scope>
    <source>
        <strain evidence="1 2">IOZ07</strain>
    </source>
</reference>
<sequence length="112" mass="12648">MPSSKDRLYVALYARGGASMMPGGEDRYHWALILGPKFEDDEARGKRFHAKESLSFEQGQRRTVGVPIRGGQPGWNCVEWVREALQMIQMDRKAIGTAVVDWPTHLGSYPSR</sequence>
<organism evidence="1 2">
    <name type="scientific">Ophiocordyceps sinensis</name>
    <dbReference type="NCBI Taxonomy" id="72228"/>
    <lineage>
        <taxon>Eukaryota</taxon>
        <taxon>Fungi</taxon>
        <taxon>Dikarya</taxon>
        <taxon>Ascomycota</taxon>
        <taxon>Pezizomycotina</taxon>
        <taxon>Sordariomycetes</taxon>
        <taxon>Hypocreomycetidae</taxon>
        <taxon>Hypocreales</taxon>
        <taxon>Ophiocordycipitaceae</taxon>
        <taxon>Ophiocordyceps</taxon>
    </lineage>
</organism>
<dbReference type="Pfam" id="PF21858">
    <property type="entry name" value="DUF6914"/>
    <property type="match status" value="2"/>
</dbReference>
<dbReference type="Proteomes" id="UP000557566">
    <property type="component" value="Unassembled WGS sequence"/>
</dbReference>
<proteinExistence type="predicted"/>